<dbReference type="Gene3D" id="1.20.1280.290">
    <property type="match status" value="1"/>
</dbReference>
<feature type="transmembrane region" description="Helical" evidence="1">
    <location>
        <begin position="63"/>
        <end position="81"/>
    </location>
</feature>
<feature type="transmembrane region" description="Helical" evidence="1">
    <location>
        <begin position="6"/>
        <end position="25"/>
    </location>
</feature>
<organism evidence="2">
    <name type="scientific">viral metagenome</name>
    <dbReference type="NCBI Taxonomy" id="1070528"/>
    <lineage>
        <taxon>unclassified sequences</taxon>
        <taxon>metagenomes</taxon>
        <taxon>organismal metagenomes</taxon>
    </lineage>
</organism>
<keyword evidence="1" id="KW-1133">Transmembrane helix</keyword>
<keyword evidence="1" id="KW-0472">Membrane</keyword>
<accession>A0A6C0AHA8</accession>
<dbReference type="AlphaFoldDB" id="A0A6C0AHA8"/>
<sequence length="106" mass="12097">MTLQISDIIGLIGTFFLIIRLLPLIRDQIIEPSKINLTFILLEFIACIFLGTSAFLINSIPFIVANILSFINLSIIIYIQIKLRISNENKENNENNENNEIIVIHV</sequence>
<proteinExistence type="predicted"/>
<name>A0A6C0AHA8_9ZZZZ</name>
<evidence type="ECO:0008006" key="3">
    <source>
        <dbReference type="Google" id="ProtNLM"/>
    </source>
</evidence>
<evidence type="ECO:0000256" key="1">
    <source>
        <dbReference type="SAM" id="Phobius"/>
    </source>
</evidence>
<evidence type="ECO:0000313" key="2">
    <source>
        <dbReference type="EMBL" id="QHS78843.1"/>
    </source>
</evidence>
<protein>
    <recommendedName>
        <fullName evidence="3">PQ-loop repeat-containing protein</fullName>
    </recommendedName>
</protein>
<keyword evidence="1" id="KW-0812">Transmembrane</keyword>
<reference evidence="2" key="1">
    <citation type="journal article" date="2020" name="Nature">
        <title>Giant virus diversity and host interactions through global metagenomics.</title>
        <authorList>
            <person name="Schulz F."/>
            <person name="Roux S."/>
            <person name="Paez-Espino D."/>
            <person name="Jungbluth S."/>
            <person name="Walsh D.A."/>
            <person name="Denef V.J."/>
            <person name="McMahon K.D."/>
            <person name="Konstantinidis K.T."/>
            <person name="Eloe-Fadrosh E.A."/>
            <person name="Kyrpides N.C."/>
            <person name="Woyke T."/>
        </authorList>
    </citation>
    <scope>NUCLEOTIDE SEQUENCE</scope>
    <source>
        <strain evidence="2">GVMAG-S-1024976-23</strain>
    </source>
</reference>
<feature type="transmembrane region" description="Helical" evidence="1">
    <location>
        <begin position="37"/>
        <end position="57"/>
    </location>
</feature>
<dbReference type="EMBL" id="MN740606">
    <property type="protein sequence ID" value="QHS78843.1"/>
    <property type="molecule type" value="Genomic_DNA"/>
</dbReference>